<evidence type="ECO:0000256" key="1">
    <source>
        <dbReference type="SAM" id="Phobius"/>
    </source>
</evidence>
<keyword evidence="1" id="KW-0812">Transmembrane</keyword>
<keyword evidence="4" id="KW-1185">Reference proteome</keyword>
<proteinExistence type="predicted"/>
<keyword evidence="1" id="KW-1133">Transmembrane helix</keyword>
<name>A0A0R0F347_SOYBN</name>
<dbReference type="Gramene" id="KRH00599">
    <property type="protein sequence ID" value="KRH00599"/>
    <property type="gene ID" value="GLYMA_18G222700"/>
</dbReference>
<evidence type="ECO:0000313" key="4">
    <source>
        <dbReference type="Proteomes" id="UP000008827"/>
    </source>
</evidence>
<feature type="transmembrane region" description="Helical" evidence="1">
    <location>
        <begin position="46"/>
        <end position="67"/>
    </location>
</feature>
<keyword evidence="1" id="KW-0472">Membrane</keyword>
<dbReference type="EMBL" id="CM000851">
    <property type="protein sequence ID" value="KRH00599.1"/>
    <property type="molecule type" value="Genomic_DNA"/>
</dbReference>
<accession>A0A0R0F347</accession>
<protein>
    <submittedName>
        <fullName evidence="2 3">Uncharacterized protein</fullName>
    </submittedName>
</protein>
<evidence type="ECO:0000313" key="3">
    <source>
        <dbReference type="EnsemblPlants" id="KRH00599"/>
    </source>
</evidence>
<dbReference type="InParanoid" id="A0A0R0F347"/>
<reference evidence="2" key="3">
    <citation type="submission" date="2018-07" db="EMBL/GenBank/DDBJ databases">
        <title>WGS assembly of Glycine max.</title>
        <authorList>
            <person name="Schmutz J."/>
            <person name="Cannon S."/>
            <person name="Schlueter J."/>
            <person name="Ma J."/>
            <person name="Mitros T."/>
            <person name="Nelson W."/>
            <person name="Hyten D."/>
            <person name="Song Q."/>
            <person name="Thelen J."/>
            <person name="Cheng J."/>
            <person name="Xu D."/>
            <person name="Hellsten U."/>
            <person name="May G."/>
            <person name="Yu Y."/>
            <person name="Sakurai T."/>
            <person name="Umezawa T."/>
            <person name="Bhattacharyya M."/>
            <person name="Sandhu D."/>
            <person name="Valliyodan B."/>
            <person name="Lindquist E."/>
            <person name="Peto M."/>
            <person name="Grant D."/>
            <person name="Shu S."/>
            <person name="Goodstein D."/>
            <person name="Barry K."/>
            <person name="Futrell-Griggs M."/>
            <person name="Abernathy B."/>
            <person name="Du J."/>
            <person name="Tian Z."/>
            <person name="Zhu L."/>
            <person name="Gill N."/>
            <person name="Joshi T."/>
            <person name="Libault M."/>
            <person name="Sethuraman A."/>
            <person name="Zhang X."/>
            <person name="Shinozaki K."/>
            <person name="Nguyen H."/>
            <person name="Wing R."/>
            <person name="Cregan P."/>
            <person name="Specht J."/>
            <person name="Grimwood J."/>
            <person name="Rokhsar D."/>
            <person name="Stacey G."/>
            <person name="Shoemaker R."/>
            <person name="Jackson S."/>
        </authorList>
    </citation>
    <scope>NUCLEOTIDE SEQUENCE</scope>
    <source>
        <tissue evidence="2">Callus</tissue>
    </source>
</reference>
<evidence type="ECO:0000313" key="2">
    <source>
        <dbReference type="EMBL" id="KRH00599.1"/>
    </source>
</evidence>
<reference evidence="3" key="2">
    <citation type="submission" date="2018-02" db="UniProtKB">
        <authorList>
            <consortium name="EnsemblPlants"/>
        </authorList>
    </citation>
    <scope>IDENTIFICATION</scope>
    <source>
        <strain evidence="3">Williams 82</strain>
    </source>
</reference>
<organism evidence="2">
    <name type="scientific">Glycine max</name>
    <name type="common">Soybean</name>
    <name type="synonym">Glycine hispida</name>
    <dbReference type="NCBI Taxonomy" id="3847"/>
    <lineage>
        <taxon>Eukaryota</taxon>
        <taxon>Viridiplantae</taxon>
        <taxon>Streptophyta</taxon>
        <taxon>Embryophyta</taxon>
        <taxon>Tracheophyta</taxon>
        <taxon>Spermatophyta</taxon>
        <taxon>Magnoliopsida</taxon>
        <taxon>eudicotyledons</taxon>
        <taxon>Gunneridae</taxon>
        <taxon>Pentapetalae</taxon>
        <taxon>rosids</taxon>
        <taxon>fabids</taxon>
        <taxon>Fabales</taxon>
        <taxon>Fabaceae</taxon>
        <taxon>Papilionoideae</taxon>
        <taxon>50 kb inversion clade</taxon>
        <taxon>NPAAA clade</taxon>
        <taxon>indigoferoid/millettioid clade</taxon>
        <taxon>Phaseoleae</taxon>
        <taxon>Glycine</taxon>
        <taxon>Glycine subgen. Soja</taxon>
    </lineage>
</organism>
<reference evidence="2 3" key="1">
    <citation type="journal article" date="2010" name="Nature">
        <title>Genome sequence of the palaeopolyploid soybean.</title>
        <authorList>
            <person name="Schmutz J."/>
            <person name="Cannon S.B."/>
            <person name="Schlueter J."/>
            <person name="Ma J."/>
            <person name="Mitros T."/>
            <person name="Nelson W."/>
            <person name="Hyten D.L."/>
            <person name="Song Q."/>
            <person name="Thelen J.J."/>
            <person name="Cheng J."/>
            <person name="Xu D."/>
            <person name="Hellsten U."/>
            <person name="May G.D."/>
            <person name="Yu Y."/>
            <person name="Sakurai T."/>
            <person name="Umezawa T."/>
            <person name="Bhattacharyya M.K."/>
            <person name="Sandhu D."/>
            <person name="Valliyodan B."/>
            <person name="Lindquist E."/>
            <person name="Peto M."/>
            <person name="Grant D."/>
            <person name="Shu S."/>
            <person name="Goodstein D."/>
            <person name="Barry K."/>
            <person name="Futrell-Griggs M."/>
            <person name="Abernathy B."/>
            <person name="Du J."/>
            <person name="Tian Z."/>
            <person name="Zhu L."/>
            <person name="Gill N."/>
            <person name="Joshi T."/>
            <person name="Libault M."/>
            <person name="Sethuraman A."/>
            <person name="Zhang X.-C."/>
            <person name="Shinozaki K."/>
            <person name="Nguyen H.T."/>
            <person name="Wing R.A."/>
            <person name="Cregan P."/>
            <person name="Specht J."/>
            <person name="Grimwood J."/>
            <person name="Rokhsar D."/>
            <person name="Stacey G."/>
            <person name="Shoemaker R.C."/>
            <person name="Jackson S.A."/>
        </authorList>
    </citation>
    <scope>NUCLEOTIDE SEQUENCE</scope>
    <source>
        <strain evidence="3">cv. Williams 82</strain>
        <tissue evidence="2">Callus</tissue>
    </source>
</reference>
<sequence>MLSTLLKDNVIDDGLMWMSRVIKKNFKPIRHPNATNVDDHEEGGWVLLWFSTMKFSSIICNMHGLLFRGKKFRRFPYLFWHAL</sequence>
<gene>
    <name evidence="2" type="ORF">GLYMA_18G222700</name>
</gene>
<dbReference type="AlphaFoldDB" id="A0A0R0F347"/>
<dbReference type="Proteomes" id="UP000008827">
    <property type="component" value="Chromosome 18"/>
</dbReference>
<dbReference type="EnsemblPlants" id="KRH00599">
    <property type="protein sequence ID" value="KRH00599"/>
    <property type="gene ID" value="GLYMA_18G222700"/>
</dbReference>